<dbReference type="AlphaFoldDB" id="A0AAN7PRF5"/>
<dbReference type="InterPro" id="IPR035979">
    <property type="entry name" value="RBD_domain_sf"/>
</dbReference>
<dbReference type="InterPro" id="IPR012677">
    <property type="entry name" value="Nucleotide-bd_a/b_plait_sf"/>
</dbReference>
<keyword evidence="3" id="KW-0539">Nucleus</keyword>
<comment type="caution">
    <text evidence="7">The sequence shown here is derived from an EMBL/GenBank/DDBJ whole genome shotgun (WGS) entry which is preliminary data.</text>
</comment>
<feature type="compositionally biased region" description="Basic residues" evidence="5">
    <location>
        <begin position="56"/>
        <end position="79"/>
    </location>
</feature>
<protein>
    <recommendedName>
        <fullName evidence="6">RRM domain-containing protein</fullName>
    </recommendedName>
</protein>
<comment type="subcellular location">
    <subcellularLocation>
        <location evidence="1">Nucleus</location>
        <location evidence="1">Nucleoplasm</location>
    </subcellularLocation>
</comment>
<dbReference type="EMBL" id="JAUNZN010000001">
    <property type="protein sequence ID" value="KAK4830093.1"/>
    <property type="molecule type" value="Genomic_DNA"/>
</dbReference>
<evidence type="ECO:0000256" key="4">
    <source>
        <dbReference type="PROSITE-ProRule" id="PRU00176"/>
    </source>
</evidence>
<sequence>MSSPGRSEEADRTLFVGNLESRVREEILYELFLQVEGGPPGAGRGRRAEASAGPSRARRPRCPRGRAGARRGPGRRRWRCSALGSGRGSGGLCRRSPALRAAGKREGAGRAGPGPAGSAPRGAAAGACRLRGGARGGHPSPVRGRRCGSATLGALRMGAVPVPAVSPSSVLSPPAVQVLAGPLTKVTICKDKEGKPKSFGFVCFKHKESVPYAIALLNGIRLYGRPIKVQYRFGSSHSSELNSPTHGFENYIDLHSPSYRYQEPYGNPPFPVTPFPMNNSLPHEYSGFQKMMNHFLAQQYTVQSPMGQQFPYYQMTPPLPSNLSFSPYQNQAANFKSAQGSFELALPHSSDCELHQVDESTSKRKREQQSGDSDSSIEDDKMRQREHDQKYKKRKAKKKTR</sequence>
<dbReference type="Pfam" id="PF00076">
    <property type="entry name" value="RRM_1"/>
    <property type="match status" value="1"/>
</dbReference>
<dbReference type="PANTHER" id="PTHR13798">
    <property type="entry name" value="RNA BINDING MOTIF RBM PROTEIN -RELATED"/>
    <property type="match status" value="1"/>
</dbReference>
<accession>A0AAN7PRF5</accession>
<dbReference type="InterPro" id="IPR000504">
    <property type="entry name" value="RRM_dom"/>
</dbReference>
<feature type="compositionally biased region" description="Basic and acidic residues" evidence="5">
    <location>
        <begin position="378"/>
        <end position="389"/>
    </location>
</feature>
<reference evidence="7 8" key="1">
    <citation type="journal article" date="2023" name="J. Hered.">
        <title>Chromosome-level genome of the wood stork (Mycteria americana) provides insight into avian chromosome evolution.</title>
        <authorList>
            <person name="Flamio R. Jr."/>
            <person name="Ramstad K.M."/>
        </authorList>
    </citation>
    <scope>NUCLEOTIDE SEQUENCE [LARGE SCALE GENOMIC DNA]</scope>
    <source>
        <strain evidence="7">JAX WOST 10</strain>
    </source>
</reference>
<name>A0AAN7PRF5_MYCAM</name>
<feature type="domain" description="RRM" evidence="6">
    <location>
        <begin position="153"/>
        <end position="234"/>
    </location>
</feature>
<feature type="compositionally biased region" description="Basic and acidic residues" evidence="5">
    <location>
        <begin position="353"/>
        <end position="362"/>
    </location>
</feature>
<evidence type="ECO:0000259" key="6">
    <source>
        <dbReference type="PROSITE" id="PS50102"/>
    </source>
</evidence>
<dbReference type="GO" id="GO:0005654">
    <property type="term" value="C:nucleoplasm"/>
    <property type="evidence" value="ECO:0007669"/>
    <property type="project" value="UniProtKB-SubCell"/>
</dbReference>
<dbReference type="SUPFAM" id="SSF54928">
    <property type="entry name" value="RNA-binding domain, RBD"/>
    <property type="match status" value="1"/>
</dbReference>
<proteinExistence type="predicted"/>
<dbReference type="PROSITE" id="PS50102">
    <property type="entry name" value="RRM"/>
    <property type="match status" value="1"/>
</dbReference>
<dbReference type="GO" id="GO:0003727">
    <property type="term" value="F:single-stranded RNA binding"/>
    <property type="evidence" value="ECO:0007669"/>
    <property type="project" value="TreeGrafter"/>
</dbReference>
<dbReference type="PANTHER" id="PTHR13798:SF5">
    <property type="entry name" value="SPLICING REGULATOR RBM11"/>
    <property type="match status" value="1"/>
</dbReference>
<evidence type="ECO:0000313" key="8">
    <source>
        <dbReference type="Proteomes" id="UP001333110"/>
    </source>
</evidence>
<evidence type="ECO:0000256" key="5">
    <source>
        <dbReference type="SAM" id="MobiDB-lite"/>
    </source>
</evidence>
<gene>
    <name evidence="7" type="ORF">QYF61_008520</name>
</gene>
<keyword evidence="2 4" id="KW-0694">RNA-binding</keyword>
<dbReference type="InterPro" id="IPR052285">
    <property type="entry name" value="NEXT_complex_subunit"/>
</dbReference>
<keyword evidence="8" id="KW-1185">Reference proteome</keyword>
<organism evidence="7 8">
    <name type="scientific">Mycteria americana</name>
    <name type="common">Wood stork</name>
    <dbReference type="NCBI Taxonomy" id="33587"/>
    <lineage>
        <taxon>Eukaryota</taxon>
        <taxon>Metazoa</taxon>
        <taxon>Chordata</taxon>
        <taxon>Craniata</taxon>
        <taxon>Vertebrata</taxon>
        <taxon>Euteleostomi</taxon>
        <taxon>Archelosauria</taxon>
        <taxon>Archosauria</taxon>
        <taxon>Dinosauria</taxon>
        <taxon>Saurischia</taxon>
        <taxon>Theropoda</taxon>
        <taxon>Coelurosauria</taxon>
        <taxon>Aves</taxon>
        <taxon>Neognathae</taxon>
        <taxon>Neoaves</taxon>
        <taxon>Aequornithes</taxon>
        <taxon>Ciconiiformes</taxon>
        <taxon>Ciconiidae</taxon>
        <taxon>Mycteria</taxon>
    </lineage>
</organism>
<evidence type="ECO:0000256" key="2">
    <source>
        <dbReference type="ARBA" id="ARBA00022884"/>
    </source>
</evidence>
<feature type="region of interest" description="Disordered" evidence="5">
    <location>
        <begin position="100"/>
        <end position="144"/>
    </location>
</feature>
<feature type="region of interest" description="Disordered" evidence="5">
    <location>
        <begin position="35"/>
        <end position="81"/>
    </location>
</feature>
<dbReference type="Proteomes" id="UP001333110">
    <property type="component" value="Unassembled WGS sequence"/>
</dbReference>
<feature type="compositionally biased region" description="Low complexity" evidence="5">
    <location>
        <begin position="116"/>
        <end position="131"/>
    </location>
</feature>
<dbReference type="SMART" id="SM00360">
    <property type="entry name" value="RRM"/>
    <property type="match status" value="1"/>
</dbReference>
<evidence type="ECO:0000256" key="3">
    <source>
        <dbReference type="ARBA" id="ARBA00023242"/>
    </source>
</evidence>
<feature type="region of interest" description="Disordered" evidence="5">
    <location>
        <begin position="353"/>
        <end position="401"/>
    </location>
</feature>
<evidence type="ECO:0000313" key="7">
    <source>
        <dbReference type="EMBL" id="KAK4830093.1"/>
    </source>
</evidence>
<dbReference type="Gene3D" id="3.30.70.330">
    <property type="match status" value="1"/>
</dbReference>
<dbReference type="GO" id="GO:0000381">
    <property type="term" value="P:regulation of alternative mRNA splicing, via spliceosome"/>
    <property type="evidence" value="ECO:0007669"/>
    <property type="project" value="TreeGrafter"/>
</dbReference>
<evidence type="ECO:0000256" key="1">
    <source>
        <dbReference type="ARBA" id="ARBA00004642"/>
    </source>
</evidence>
<feature type="compositionally biased region" description="Basic residues" evidence="5">
    <location>
        <begin position="390"/>
        <end position="401"/>
    </location>
</feature>